<gene>
    <name evidence="1" type="ORF">FMOSSE_LOCUS16534</name>
</gene>
<dbReference type="AlphaFoldDB" id="A0A9N9IT56"/>
<proteinExistence type="predicted"/>
<evidence type="ECO:0000313" key="1">
    <source>
        <dbReference type="EMBL" id="CAG8748703.1"/>
    </source>
</evidence>
<accession>A0A9N9IT56</accession>
<organism evidence="1 2">
    <name type="scientific">Funneliformis mosseae</name>
    <name type="common">Endomycorrhizal fungus</name>
    <name type="synonym">Glomus mosseae</name>
    <dbReference type="NCBI Taxonomy" id="27381"/>
    <lineage>
        <taxon>Eukaryota</taxon>
        <taxon>Fungi</taxon>
        <taxon>Fungi incertae sedis</taxon>
        <taxon>Mucoromycota</taxon>
        <taxon>Glomeromycotina</taxon>
        <taxon>Glomeromycetes</taxon>
        <taxon>Glomerales</taxon>
        <taxon>Glomeraceae</taxon>
        <taxon>Funneliformis</taxon>
    </lineage>
</organism>
<keyword evidence="2" id="KW-1185">Reference proteome</keyword>
<protein>
    <submittedName>
        <fullName evidence="1">8460_t:CDS:1</fullName>
    </submittedName>
</protein>
<comment type="caution">
    <text evidence="1">The sequence shown here is derived from an EMBL/GenBank/DDBJ whole genome shotgun (WGS) entry which is preliminary data.</text>
</comment>
<name>A0A9N9IT56_FUNMO</name>
<feature type="non-terminal residue" evidence="1">
    <location>
        <position position="113"/>
    </location>
</feature>
<dbReference type="EMBL" id="CAJVPP010024018">
    <property type="protein sequence ID" value="CAG8748703.1"/>
    <property type="molecule type" value="Genomic_DNA"/>
</dbReference>
<evidence type="ECO:0000313" key="2">
    <source>
        <dbReference type="Proteomes" id="UP000789375"/>
    </source>
</evidence>
<feature type="non-terminal residue" evidence="1">
    <location>
        <position position="1"/>
    </location>
</feature>
<dbReference type="Proteomes" id="UP000789375">
    <property type="component" value="Unassembled WGS sequence"/>
</dbReference>
<sequence length="113" mass="12980">SPSFNANQIKEIETINDSNEISSIISKKCKFRKLFGLGKKIMSDVIKEGNENTYHEQKMSQHRILGSSGGNFNTQNDDKNLEIWNPILQKLKGHLKSKRINSILEESNIKTYR</sequence>
<reference evidence="1" key="1">
    <citation type="submission" date="2021-06" db="EMBL/GenBank/DDBJ databases">
        <authorList>
            <person name="Kallberg Y."/>
            <person name="Tangrot J."/>
            <person name="Rosling A."/>
        </authorList>
    </citation>
    <scope>NUCLEOTIDE SEQUENCE</scope>
    <source>
        <strain evidence="1">87-6 pot B 2015</strain>
    </source>
</reference>